<dbReference type="SUPFAM" id="SSF81383">
    <property type="entry name" value="F-box domain"/>
    <property type="match status" value="1"/>
</dbReference>
<comment type="caution">
    <text evidence="1">The sequence shown here is derived from an EMBL/GenBank/DDBJ whole genome shotgun (WGS) entry which is preliminary data.</text>
</comment>
<dbReference type="OrthoDB" id="3219396at2759"/>
<proteinExistence type="predicted"/>
<sequence length="181" mass="21798">MLRPPDSSIPTRTSIHDFPDELLLSIGAQFTHLRRNRDLASLSLVSKNWRIIAQEWMLKTPRFNLTHIDKYLWEIGHHAHLLPQIHSLDIWSQSENRVSFDSAGLPDRKYVPTFAPIFLWDVTFIDKYYEVIEHYAHDKRHAWQWQVALRDDWFHSRLDTIYDFRSFENLKEVSIRMRALW</sequence>
<evidence type="ECO:0000313" key="1">
    <source>
        <dbReference type="EMBL" id="KAF2030883.1"/>
    </source>
</evidence>
<dbReference type="InterPro" id="IPR036047">
    <property type="entry name" value="F-box-like_dom_sf"/>
</dbReference>
<dbReference type="Proteomes" id="UP000799777">
    <property type="component" value="Unassembled WGS sequence"/>
</dbReference>
<accession>A0A9P4HA64</accession>
<keyword evidence="2" id="KW-1185">Reference proteome</keyword>
<evidence type="ECO:0000313" key="2">
    <source>
        <dbReference type="Proteomes" id="UP000799777"/>
    </source>
</evidence>
<evidence type="ECO:0008006" key="3">
    <source>
        <dbReference type="Google" id="ProtNLM"/>
    </source>
</evidence>
<protein>
    <recommendedName>
        <fullName evidence="3">F-box domain-containing protein</fullName>
    </recommendedName>
</protein>
<dbReference type="EMBL" id="ML978186">
    <property type="protein sequence ID" value="KAF2030883.1"/>
    <property type="molecule type" value="Genomic_DNA"/>
</dbReference>
<reference evidence="1" key="1">
    <citation type="journal article" date="2020" name="Stud. Mycol.">
        <title>101 Dothideomycetes genomes: a test case for predicting lifestyles and emergence of pathogens.</title>
        <authorList>
            <person name="Haridas S."/>
            <person name="Albert R."/>
            <person name="Binder M."/>
            <person name="Bloem J."/>
            <person name="Labutti K."/>
            <person name="Salamov A."/>
            <person name="Andreopoulos B."/>
            <person name="Baker S."/>
            <person name="Barry K."/>
            <person name="Bills G."/>
            <person name="Bluhm B."/>
            <person name="Cannon C."/>
            <person name="Castanera R."/>
            <person name="Culley D."/>
            <person name="Daum C."/>
            <person name="Ezra D."/>
            <person name="Gonzalez J."/>
            <person name="Henrissat B."/>
            <person name="Kuo A."/>
            <person name="Liang C."/>
            <person name="Lipzen A."/>
            <person name="Lutzoni F."/>
            <person name="Magnuson J."/>
            <person name="Mondo S."/>
            <person name="Nolan M."/>
            <person name="Ohm R."/>
            <person name="Pangilinan J."/>
            <person name="Park H.-J."/>
            <person name="Ramirez L."/>
            <person name="Alfaro M."/>
            <person name="Sun H."/>
            <person name="Tritt A."/>
            <person name="Yoshinaga Y."/>
            <person name="Zwiers L.-H."/>
            <person name="Turgeon B."/>
            <person name="Goodwin S."/>
            <person name="Spatafora J."/>
            <person name="Crous P."/>
            <person name="Grigoriev I."/>
        </authorList>
    </citation>
    <scope>NUCLEOTIDE SEQUENCE</scope>
    <source>
        <strain evidence="1">CBS 110217</strain>
    </source>
</reference>
<dbReference type="Gene3D" id="1.20.1280.50">
    <property type="match status" value="1"/>
</dbReference>
<name>A0A9P4HA64_9PLEO</name>
<dbReference type="CDD" id="cd09917">
    <property type="entry name" value="F-box_SF"/>
    <property type="match status" value="1"/>
</dbReference>
<organism evidence="1 2">
    <name type="scientific">Setomelanomma holmii</name>
    <dbReference type="NCBI Taxonomy" id="210430"/>
    <lineage>
        <taxon>Eukaryota</taxon>
        <taxon>Fungi</taxon>
        <taxon>Dikarya</taxon>
        <taxon>Ascomycota</taxon>
        <taxon>Pezizomycotina</taxon>
        <taxon>Dothideomycetes</taxon>
        <taxon>Pleosporomycetidae</taxon>
        <taxon>Pleosporales</taxon>
        <taxon>Pleosporineae</taxon>
        <taxon>Phaeosphaeriaceae</taxon>
        <taxon>Setomelanomma</taxon>
    </lineage>
</organism>
<gene>
    <name evidence="1" type="ORF">EK21DRAFT_111549</name>
</gene>
<dbReference type="AlphaFoldDB" id="A0A9P4HA64"/>